<feature type="compositionally biased region" description="Basic and acidic residues" evidence="7">
    <location>
        <begin position="384"/>
        <end position="400"/>
    </location>
</feature>
<reference evidence="9" key="2">
    <citation type="submission" date="2023-06" db="EMBL/GenBank/DDBJ databases">
        <authorList>
            <person name="Swenson N.G."/>
            <person name="Wegrzyn J.L."/>
            <person name="Mcevoy S.L."/>
        </authorList>
    </citation>
    <scope>NUCLEOTIDE SEQUENCE</scope>
    <source>
        <strain evidence="9">NS2018</strain>
        <tissue evidence="9">Leaf</tissue>
    </source>
</reference>
<dbReference type="CDD" id="cd02243">
    <property type="entry name" value="cupin_11S_legumin_C"/>
    <property type="match status" value="1"/>
</dbReference>
<feature type="domain" description="Cupin type-1" evidence="8">
    <location>
        <begin position="420"/>
        <end position="569"/>
    </location>
</feature>
<dbReference type="Gene3D" id="2.60.120.10">
    <property type="entry name" value="Jelly Rolls"/>
    <property type="match status" value="2"/>
</dbReference>
<dbReference type="GO" id="GO:0010431">
    <property type="term" value="P:seed maturation"/>
    <property type="evidence" value="ECO:0007669"/>
    <property type="project" value="UniProtKB-ARBA"/>
</dbReference>
<feature type="region of interest" description="Disordered" evidence="7">
    <location>
        <begin position="1"/>
        <end position="95"/>
    </location>
</feature>
<evidence type="ECO:0000313" key="10">
    <source>
        <dbReference type="Proteomes" id="UP001168877"/>
    </source>
</evidence>
<feature type="region of interest" description="Disordered" evidence="7">
    <location>
        <begin position="383"/>
        <end position="408"/>
    </location>
</feature>
<feature type="compositionally biased region" description="Low complexity" evidence="7">
    <location>
        <begin position="63"/>
        <end position="92"/>
    </location>
</feature>
<dbReference type="Proteomes" id="UP001168877">
    <property type="component" value="Unassembled WGS sequence"/>
</dbReference>
<keyword evidence="3 6" id="KW-0758">Storage protein</keyword>
<accession>A0AA39W9G8</accession>
<dbReference type="InterPro" id="IPR011051">
    <property type="entry name" value="RmlC_Cupin_sf"/>
</dbReference>
<keyword evidence="5 6" id="KW-1015">Disulfide bond</keyword>
<feature type="compositionally biased region" description="Low complexity" evidence="7">
    <location>
        <begin position="221"/>
        <end position="240"/>
    </location>
</feature>
<dbReference type="GO" id="GO:0045735">
    <property type="term" value="F:nutrient reservoir activity"/>
    <property type="evidence" value="ECO:0007669"/>
    <property type="project" value="UniProtKB-KW"/>
</dbReference>
<proteinExistence type="inferred from homology"/>
<evidence type="ECO:0000256" key="3">
    <source>
        <dbReference type="ARBA" id="ARBA00022761"/>
    </source>
</evidence>
<keyword evidence="4 6" id="KW-0708">Seed storage protein</keyword>
<evidence type="ECO:0000256" key="2">
    <source>
        <dbReference type="ARBA" id="ARBA00022729"/>
    </source>
</evidence>
<dbReference type="Pfam" id="PF00190">
    <property type="entry name" value="Cupin_1"/>
    <property type="match status" value="2"/>
</dbReference>
<evidence type="ECO:0000256" key="6">
    <source>
        <dbReference type="RuleBase" id="RU003681"/>
    </source>
</evidence>
<dbReference type="SUPFAM" id="SSF51182">
    <property type="entry name" value="RmlC-like cupins"/>
    <property type="match status" value="1"/>
</dbReference>
<dbReference type="InterPro" id="IPR006044">
    <property type="entry name" value="11S_seedstore_pln"/>
</dbReference>
<comment type="caution">
    <text evidence="9">The sequence shown here is derived from an EMBL/GenBank/DDBJ whole genome shotgun (WGS) entry which is preliminary data.</text>
</comment>
<dbReference type="CDD" id="cd02242">
    <property type="entry name" value="cupin_11S_legumin_N"/>
    <property type="match status" value="1"/>
</dbReference>
<organism evidence="9 10">
    <name type="scientific">Acer saccharum</name>
    <name type="common">Sugar maple</name>
    <dbReference type="NCBI Taxonomy" id="4024"/>
    <lineage>
        <taxon>Eukaryota</taxon>
        <taxon>Viridiplantae</taxon>
        <taxon>Streptophyta</taxon>
        <taxon>Embryophyta</taxon>
        <taxon>Tracheophyta</taxon>
        <taxon>Spermatophyta</taxon>
        <taxon>Magnoliopsida</taxon>
        <taxon>eudicotyledons</taxon>
        <taxon>Gunneridae</taxon>
        <taxon>Pentapetalae</taxon>
        <taxon>rosids</taxon>
        <taxon>malvids</taxon>
        <taxon>Sapindales</taxon>
        <taxon>Sapindaceae</taxon>
        <taxon>Hippocastanoideae</taxon>
        <taxon>Acereae</taxon>
        <taxon>Acer</taxon>
    </lineage>
</organism>
<gene>
    <name evidence="9" type="ORF">LWI29_033693</name>
</gene>
<dbReference type="InterPro" id="IPR014710">
    <property type="entry name" value="RmlC-like_jellyroll"/>
</dbReference>
<evidence type="ECO:0000313" key="9">
    <source>
        <dbReference type="EMBL" id="KAK0608638.1"/>
    </source>
</evidence>
<protein>
    <recommendedName>
        <fullName evidence="8">Cupin type-1 domain-containing protein</fullName>
    </recommendedName>
</protein>
<dbReference type="PRINTS" id="PR00439">
    <property type="entry name" value="11SGLOBULIN"/>
</dbReference>
<keyword evidence="2" id="KW-0732">Signal</keyword>
<comment type="similarity">
    <text evidence="1 6">Belongs to the 11S seed storage protein (globulins) family.</text>
</comment>
<evidence type="ECO:0000256" key="4">
    <source>
        <dbReference type="ARBA" id="ARBA00023129"/>
    </source>
</evidence>
<evidence type="ECO:0000256" key="7">
    <source>
        <dbReference type="SAM" id="MobiDB-lite"/>
    </source>
</evidence>
<evidence type="ECO:0000256" key="1">
    <source>
        <dbReference type="ARBA" id="ARBA00007178"/>
    </source>
</evidence>
<feature type="compositionally biased region" description="Basic and acidic residues" evidence="7">
    <location>
        <begin position="241"/>
        <end position="252"/>
    </location>
</feature>
<sequence length="590" mass="65366">MLEHHHMNTPSHVELTDLQPSPRTAPVIVPPDSNAGPAPQRALPAVPESSATAPLAPHTMSDPESATAAPPKPEPAAAAPPALPTVLPSSTTPIPPPPPLPGHHMITRLWHGVRQPSCSAQISQVTSRGRQQRTQTQCNIQNLNTLEPQQRIESEAGHTDLWDQNSEDLQCANVAVIRHTIQNRGLLVPSYINCPQMMYVLQGEGLHGASIPGCPETFQYSQQQQQQSQSSRSQSQSRSQGRGDEHQKVRQIREGDVIALPTGIAHWIYNNGQSNLVVVSLYDIGNADNQLDQLLRNFFLGGSPQQEFQGQSRQQGRQQGQQGRQQGQQGQEQNDDNVFSGFNQDLLAEALNIDRELVNKLQRNDKQRGIIVRVQDEFQVVAPQRREQQEREEQEQEKWHQPRGGSNGLEETLCTLSLKHNINKPSLADVFNPRAGRSTSINAYVLPILENLQLSINKVVLYKNAIYAPHWNPKAHSILYIIRGSGRIQIVSQRGDAVFDDNVEEGQVVVVPQGFAVVQKAGNSGLEWISFKTHPLAKISQLAGRRSFLTSTPEDVLANAFGVSREDARRLKNGRREITLFSPLQSSSDY</sequence>
<evidence type="ECO:0000259" key="8">
    <source>
        <dbReference type="SMART" id="SM00835"/>
    </source>
</evidence>
<dbReference type="InterPro" id="IPR006045">
    <property type="entry name" value="Cupin_1"/>
</dbReference>
<evidence type="ECO:0000256" key="5">
    <source>
        <dbReference type="ARBA" id="ARBA00023157"/>
    </source>
</evidence>
<feature type="region of interest" description="Disordered" evidence="7">
    <location>
        <begin position="305"/>
        <end position="339"/>
    </location>
</feature>
<dbReference type="PANTHER" id="PTHR31189:SF48">
    <property type="entry name" value="LEGUMIN B"/>
    <property type="match status" value="1"/>
</dbReference>
<reference evidence="9" key="1">
    <citation type="journal article" date="2022" name="Plant J.">
        <title>Strategies of tolerance reflected in two North American maple genomes.</title>
        <authorList>
            <person name="McEvoy S.L."/>
            <person name="Sezen U.U."/>
            <person name="Trouern-Trend A."/>
            <person name="McMahon S.M."/>
            <person name="Schaberg P.G."/>
            <person name="Yang J."/>
            <person name="Wegrzyn J.L."/>
            <person name="Swenson N.G."/>
        </authorList>
    </citation>
    <scope>NUCLEOTIDE SEQUENCE</scope>
    <source>
        <strain evidence="9">NS2018</strain>
    </source>
</reference>
<dbReference type="EMBL" id="JAUESC010000001">
    <property type="protein sequence ID" value="KAK0608638.1"/>
    <property type="molecule type" value="Genomic_DNA"/>
</dbReference>
<feature type="domain" description="Cupin type-1" evidence="8">
    <location>
        <begin position="141"/>
        <end position="359"/>
    </location>
</feature>
<dbReference type="SMART" id="SM00835">
    <property type="entry name" value="Cupin_1"/>
    <property type="match status" value="2"/>
</dbReference>
<dbReference type="InterPro" id="IPR050253">
    <property type="entry name" value="Seed_Storage-Functional"/>
</dbReference>
<dbReference type="PANTHER" id="PTHR31189">
    <property type="entry name" value="OS03G0336100 PROTEIN-RELATED"/>
    <property type="match status" value="1"/>
</dbReference>
<name>A0AA39W9G8_ACESA</name>
<feature type="region of interest" description="Disordered" evidence="7">
    <location>
        <begin position="219"/>
        <end position="252"/>
    </location>
</feature>
<feature type="compositionally biased region" description="Low complexity" evidence="7">
    <location>
        <begin position="305"/>
        <end position="332"/>
    </location>
</feature>
<keyword evidence="10" id="KW-1185">Reference proteome</keyword>
<comment type="function">
    <text evidence="6">Seed storage protein.</text>
</comment>
<dbReference type="PROSITE" id="PS00305">
    <property type="entry name" value="11S_SEED_STORAGE"/>
    <property type="match status" value="1"/>
</dbReference>
<dbReference type="AlphaFoldDB" id="A0AA39W9G8"/>
<dbReference type="FunFam" id="2.60.120.10:FF:000073">
    <property type="entry name" value="Glycinin G1"/>
    <property type="match status" value="1"/>
</dbReference>
<dbReference type="InterPro" id="IPR022379">
    <property type="entry name" value="11S_seedstore_CS"/>
</dbReference>
<comment type="subunit">
    <text evidence="6">Hexamer; each subunit is composed of an acidic and a basic chain derived from a single precursor and linked by a disulfide bond.</text>
</comment>